<name>A0ACC4BSJ1_POPAL</name>
<proteinExistence type="predicted"/>
<accession>A0ACC4BSJ1</accession>
<gene>
    <name evidence="1" type="ORF">D5086_015469</name>
</gene>
<dbReference type="Proteomes" id="UP000309997">
    <property type="component" value="Unassembled WGS sequence"/>
</dbReference>
<evidence type="ECO:0000313" key="2">
    <source>
        <dbReference type="Proteomes" id="UP000309997"/>
    </source>
</evidence>
<protein>
    <submittedName>
        <fullName evidence="1">Uncharacterized protein</fullName>
    </submittedName>
</protein>
<evidence type="ECO:0000313" key="1">
    <source>
        <dbReference type="EMBL" id="KAL3581137.1"/>
    </source>
</evidence>
<reference evidence="1 2" key="1">
    <citation type="journal article" date="2024" name="Plant Biotechnol. J.">
        <title>Genome and CRISPR/Cas9 system of a widespread forest tree (Populus alba) in the world.</title>
        <authorList>
            <person name="Liu Y.J."/>
            <person name="Jiang P.F."/>
            <person name="Han X.M."/>
            <person name="Li X.Y."/>
            <person name="Wang H.M."/>
            <person name="Wang Y.J."/>
            <person name="Wang X.X."/>
            <person name="Zeng Q.Y."/>
        </authorList>
    </citation>
    <scope>NUCLEOTIDE SEQUENCE [LARGE SCALE GENOMIC DNA]</scope>
    <source>
        <strain evidence="2">cv. PAL-ZL1</strain>
    </source>
</reference>
<dbReference type="EMBL" id="RCHU02000008">
    <property type="protein sequence ID" value="KAL3581137.1"/>
    <property type="molecule type" value="Genomic_DNA"/>
</dbReference>
<comment type="caution">
    <text evidence="1">The sequence shown here is derived from an EMBL/GenBank/DDBJ whole genome shotgun (WGS) entry which is preliminary data.</text>
</comment>
<sequence length="112" mass="11806">MKGSRALFVSSLLLIAASGIVLARSSPVGSPHAPNLLPFIIGPAPFAGINLPGLWPPGISPECKFDGEKTIFGRDVSQNSNAMIKSEINYRIERPSNSGVQNLNSTSACILD</sequence>
<organism evidence="1 2">
    <name type="scientific">Populus alba</name>
    <name type="common">White poplar</name>
    <dbReference type="NCBI Taxonomy" id="43335"/>
    <lineage>
        <taxon>Eukaryota</taxon>
        <taxon>Viridiplantae</taxon>
        <taxon>Streptophyta</taxon>
        <taxon>Embryophyta</taxon>
        <taxon>Tracheophyta</taxon>
        <taxon>Spermatophyta</taxon>
        <taxon>Magnoliopsida</taxon>
        <taxon>eudicotyledons</taxon>
        <taxon>Gunneridae</taxon>
        <taxon>Pentapetalae</taxon>
        <taxon>rosids</taxon>
        <taxon>fabids</taxon>
        <taxon>Malpighiales</taxon>
        <taxon>Salicaceae</taxon>
        <taxon>Saliceae</taxon>
        <taxon>Populus</taxon>
    </lineage>
</organism>
<keyword evidence="2" id="KW-1185">Reference proteome</keyword>